<comment type="caution">
    <text evidence="1">The sequence shown here is derived from an EMBL/GenBank/DDBJ whole genome shotgun (WGS) entry which is preliminary data.</text>
</comment>
<feature type="non-terminal residue" evidence="1">
    <location>
        <position position="1"/>
    </location>
</feature>
<gene>
    <name evidence="1" type="ORF">AFUS01_LOCUS8191</name>
</gene>
<protein>
    <submittedName>
        <fullName evidence="1">Uncharacterized protein</fullName>
    </submittedName>
</protein>
<organism evidence="1 2">
    <name type="scientific">Allacma fusca</name>
    <dbReference type="NCBI Taxonomy" id="39272"/>
    <lineage>
        <taxon>Eukaryota</taxon>
        <taxon>Metazoa</taxon>
        <taxon>Ecdysozoa</taxon>
        <taxon>Arthropoda</taxon>
        <taxon>Hexapoda</taxon>
        <taxon>Collembola</taxon>
        <taxon>Symphypleona</taxon>
        <taxon>Sminthuridae</taxon>
        <taxon>Allacma</taxon>
    </lineage>
</organism>
<accession>A0A8J2JHD1</accession>
<keyword evidence="2" id="KW-1185">Reference proteome</keyword>
<evidence type="ECO:0000313" key="1">
    <source>
        <dbReference type="EMBL" id="CAG7718822.1"/>
    </source>
</evidence>
<sequence>RKQWIGPTRTVKKKRSNIGSGSGFNFKFL</sequence>
<proteinExistence type="predicted"/>
<name>A0A8J2JHD1_9HEXA</name>
<dbReference type="EMBL" id="CAJVCH010056224">
    <property type="protein sequence ID" value="CAG7718822.1"/>
    <property type="molecule type" value="Genomic_DNA"/>
</dbReference>
<dbReference type="AlphaFoldDB" id="A0A8J2JHD1"/>
<reference evidence="1" key="1">
    <citation type="submission" date="2021-06" db="EMBL/GenBank/DDBJ databases">
        <authorList>
            <person name="Hodson N. C."/>
            <person name="Mongue J. A."/>
            <person name="Jaron S. K."/>
        </authorList>
    </citation>
    <scope>NUCLEOTIDE SEQUENCE</scope>
</reference>
<evidence type="ECO:0000313" key="2">
    <source>
        <dbReference type="Proteomes" id="UP000708208"/>
    </source>
</evidence>
<dbReference type="Proteomes" id="UP000708208">
    <property type="component" value="Unassembled WGS sequence"/>
</dbReference>